<keyword evidence="2" id="KW-0479">Metal-binding</keyword>
<evidence type="ECO:0000259" key="4">
    <source>
        <dbReference type="Pfam" id="PF13359"/>
    </source>
</evidence>
<evidence type="ECO:0000256" key="1">
    <source>
        <dbReference type="ARBA" id="ARBA00001968"/>
    </source>
</evidence>
<gene>
    <name evidence="5" type="ORF">EVAR_68243_1</name>
</gene>
<comment type="cofactor">
    <cofactor evidence="1">
        <name>a divalent metal cation</name>
        <dbReference type="ChEBI" id="CHEBI:60240"/>
    </cofactor>
</comment>
<sequence>MRSSKERSSRTCLAVLPVKLRTGLSNSVLSILFNIKKRIISSSVQCARQALIENFVPLHLGMEHVTRTQVIEKYTRPLARRLFIPDDDNDTVILVADGTYIYIQKSTNYSFQRRSFSLHKGRPLVKPMMLVTTSGYILDVFGPYFADSKNNDANIFTHILKKNAHNIREWLKPNDVMIVDRGFRDCLELLEEMGLLHKMPQFLNKQKQFSTEDANETRLVTKVRWVVEAVNGQLKTGEHWIKLYLIPKYLILATMCELYVLFSMHFILQGLKH</sequence>
<dbReference type="InterPro" id="IPR027806">
    <property type="entry name" value="HARBI1_dom"/>
</dbReference>
<keyword evidence="3" id="KW-0812">Transmembrane</keyword>
<dbReference type="GO" id="GO:0046872">
    <property type="term" value="F:metal ion binding"/>
    <property type="evidence" value="ECO:0007669"/>
    <property type="project" value="UniProtKB-KW"/>
</dbReference>
<evidence type="ECO:0000313" key="5">
    <source>
        <dbReference type="EMBL" id="GBP93236.1"/>
    </source>
</evidence>
<proteinExistence type="predicted"/>
<feature type="domain" description="DDE Tnp4" evidence="4">
    <location>
        <begin position="97"/>
        <end position="236"/>
    </location>
</feature>
<reference evidence="5 6" key="1">
    <citation type="journal article" date="2019" name="Commun. Biol.">
        <title>The bagworm genome reveals a unique fibroin gene that provides high tensile strength.</title>
        <authorList>
            <person name="Kono N."/>
            <person name="Nakamura H."/>
            <person name="Ohtoshi R."/>
            <person name="Tomita M."/>
            <person name="Numata K."/>
            <person name="Arakawa K."/>
        </authorList>
    </citation>
    <scope>NUCLEOTIDE SEQUENCE [LARGE SCALE GENOMIC DNA]</scope>
</reference>
<comment type="caution">
    <text evidence="5">The sequence shown here is derived from an EMBL/GenBank/DDBJ whole genome shotgun (WGS) entry which is preliminary data.</text>
</comment>
<dbReference type="AlphaFoldDB" id="A0A4C1ZXQ2"/>
<dbReference type="Proteomes" id="UP000299102">
    <property type="component" value="Unassembled WGS sequence"/>
</dbReference>
<dbReference type="EMBL" id="BGZK01002354">
    <property type="protein sequence ID" value="GBP93236.1"/>
    <property type="molecule type" value="Genomic_DNA"/>
</dbReference>
<dbReference type="OrthoDB" id="10049726at2759"/>
<feature type="transmembrane region" description="Helical" evidence="3">
    <location>
        <begin position="249"/>
        <end position="268"/>
    </location>
</feature>
<evidence type="ECO:0000256" key="2">
    <source>
        <dbReference type="ARBA" id="ARBA00022723"/>
    </source>
</evidence>
<dbReference type="PANTHER" id="PTHR23080">
    <property type="entry name" value="THAP DOMAIN PROTEIN"/>
    <property type="match status" value="1"/>
</dbReference>
<evidence type="ECO:0000313" key="6">
    <source>
        <dbReference type="Proteomes" id="UP000299102"/>
    </source>
</evidence>
<accession>A0A4C1ZXQ2</accession>
<keyword evidence="3" id="KW-0472">Membrane</keyword>
<name>A0A4C1ZXQ2_EUMVA</name>
<protein>
    <recommendedName>
        <fullName evidence="4">DDE Tnp4 domain-containing protein</fullName>
    </recommendedName>
</protein>
<organism evidence="5 6">
    <name type="scientific">Eumeta variegata</name>
    <name type="common">Bagworm moth</name>
    <name type="synonym">Eumeta japonica</name>
    <dbReference type="NCBI Taxonomy" id="151549"/>
    <lineage>
        <taxon>Eukaryota</taxon>
        <taxon>Metazoa</taxon>
        <taxon>Ecdysozoa</taxon>
        <taxon>Arthropoda</taxon>
        <taxon>Hexapoda</taxon>
        <taxon>Insecta</taxon>
        <taxon>Pterygota</taxon>
        <taxon>Neoptera</taxon>
        <taxon>Endopterygota</taxon>
        <taxon>Lepidoptera</taxon>
        <taxon>Glossata</taxon>
        <taxon>Ditrysia</taxon>
        <taxon>Tineoidea</taxon>
        <taxon>Psychidae</taxon>
        <taxon>Oiketicinae</taxon>
        <taxon>Eumeta</taxon>
    </lineage>
</organism>
<evidence type="ECO:0000256" key="3">
    <source>
        <dbReference type="SAM" id="Phobius"/>
    </source>
</evidence>
<keyword evidence="3" id="KW-1133">Transmembrane helix</keyword>
<dbReference type="Pfam" id="PF13359">
    <property type="entry name" value="DDE_Tnp_4"/>
    <property type="match status" value="1"/>
</dbReference>
<keyword evidence="6" id="KW-1185">Reference proteome</keyword>